<comment type="similarity">
    <text evidence="1">Belongs to the cytochrome P450 family.</text>
</comment>
<dbReference type="PANTHER" id="PTHR47947">
    <property type="entry name" value="CYTOCHROME P450 82C3-RELATED"/>
    <property type="match status" value="1"/>
</dbReference>
<protein>
    <recommendedName>
        <fullName evidence="9">Cytochrome P450</fullName>
    </recommendedName>
</protein>
<evidence type="ECO:0000256" key="2">
    <source>
        <dbReference type="ARBA" id="ARBA00022617"/>
    </source>
</evidence>
<dbReference type="PANTHER" id="PTHR47947:SF2">
    <property type="entry name" value="CYTOCHROME P450 82C3-LIKE"/>
    <property type="match status" value="1"/>
</dbReference>
<keyword evidence="6" id="KW-0503">Monooxygenase</keyword>
<dbReference type="InterPro" id="IPR050651">
    <property type="entry name" value="Plant_Cytochrome_P450_Monoox"/>
</dbReference>
<evidence type="ECO:0000313" key="8">
    <source>
        <dbReference type="Proteomes" id="UP001472677"/>
    </source>
</evidence>
<dbReference type="EMBL" id="JBBPBM010000017">
    <property type="protein sequence ID" value="KAK8556957.1"/>
    <property type="molecule type" value="Genomic_DNA"/>
</dbReference>
<dbReference type="SUPFAM" id="SSF48264">
    <property type="entry name" value="Cytochrome P450"/>
    <property type="match status" value="2"/>
</dbReference>
<sequence length="175" mass="20170">MSLQQLYELWNRKTSSGLDKVLVEMKTWFKDVTLNLILRIIVGKRIPYSSERDDEAEKWKKSLDDTMEMSGKFVVSDALPFLRWLDIGGDDKSMPKNQTELWMDGCESTSKTESKMRQIVLQLILANLLHWFTIETPTGETVDMREAPGITSVKTTPLEVHITPRLPTSVYDSTW</sequence>
<keyword evidence="8" id="KW-1185">Reference proteome</keyword>
<dbReference type="Proteomes" id="UP001472677">
    <property type="component" value="Unassembled WGS sequence"/>
</dbReference>
<evidence type="ECO:0000256" key="4">
    <source>
        <dbReference type="ARBA" id="ARBA00023002"/>
    </source>
</evidence>
<keyword evidence="3" id="KW-0479">Metal-binding</keyword>
<evidence type="ECO:0000256" key="3">
    <source>
        <dbReference type="ARBA" id="ARBA00022723"/>
    </source>
</evidence>
<dbReference type="InterPro" id="IPR036396">
    <property type="entry name" value="Cyt_P450_sf"/>
</dbReference>
<keyword evidence="5" id="KW-0408">Iron</keyword>
<keyword evidence="4" id="KW-0560">Oxidoreductase</keyword>
<organism evidence="7 8">
    <name type="scientific">Hibiscus sabdariffa</name>
    <name type="common">roselle</name>
    <dbReference type="NCBI Taxonomy" id="183260"/>
    <lineage>
        <taxon>Eukaryota</taxon>
        <taxon>Viridiplantae</taxon>
        <taxon>Streptophyta</taxon>
        <taxon>Embryophyta</taxon>
        <taxon>Tracheophyta</taxon>
        <taxon>Spermatophyta</taxon>
        <taxon>Magnoliopsida</taxon>
        <taxon>eudicotyledons</taxon>
        <taxon>Gunneridae</taxon>
        <taxon>Pentapetalae</taxon>
        <taxon>rosids</taxon>
        <taxon>malvids</taxon>
        <taxon>Malvales</taxon>
        <taxon>Malvaceae</taxon>
        <taxon>Malvoideae</taxon>
        <taxon>Hibiscus</taxon>
    </lineage>
</organism>
<proteinExistence type="inferred from homology"/>
<gene>
    <name evidence="7" type="ORF">V6N12_003346</name>
</gene>
<name>A0ABR2EBL3_9ROSI</name>
<accession>A0ABR2EBL3</accession>
<evidence type="ECO:0000256" key="6">
    <source>
        <dbReference type="ARBA" id="ARBA00023033"/>
    </source>
</evidence>
<evidence type="ECO:0000256" key="5">
    <source>
        <dbReference type="ARBA" id="ARBA00023004"/>
    </source>
</evidence>
<reference evidence="7 8" key="1">
    <citation type="journal article" date="2024" name="G3 (Bethesda)">
        <title>Genome assembly of Hibiscus sabdariffa L. provides insights into metabolisms of medicinal natural products.</title>
        <authorList>
            <person name="Kim T."/>
        </authorList>
    </citation>
    <scope>NUCLEOTIDE SEQUENCE [LARGE SCALE GENOMIC DNA]</scope>
    <source>
        <strain evidence="7">TK-2024</strain>
        <tissue evidence="7">Old leaves</tissue>
    </source>
</reference>
<comment type="caution">
    <text evidence="7">The sequence shown here is derived from an EMBL/GenBank/DDBJ whole genome shotgun (WGS) entry which is preliminary data.</text>
</comment>
<keyword evidence="2" id="KW-0349">Heme</keyword>
<evidence type="ECO:0008006" key="9">
    <source>
        <dbReference type="Google" id="ProtNLM"/>
    </source>
</evidence>
<evidence type="ECO:0000256" key="1">
    <source>
        <dbReference type="ARBA" id="ARBA00010617"/>
    </source>
</evidence>
<evidence type="ECO:0000313" key="7">
    <source>
        <dbReference type="EMBL" id="KAK8556957.1"/>
    </source>
</evidence>
<dbReference type="Gene3D" id="1.10.630.10">
    <property type="entry name" value="Cytochrome P450"/>
    <property type="match status" value="1"/>
</dbReference>